<evidence type="ECO:0000313" key="3">
    <source>
        <dbReference type="Proteomes" id="UP000005439"/>
    </source>
</evidence>
<evidence type="ECO:0008006" key="4">
    <source>
        <dbReference type="Google" id="ProtNLM"/>
    </source>
</evidence>
<protein>
    <recommendedName>
        <fullName evidence="4">AtpZ/AtpI family protein</fullName>
    </recommendedName>
</protein>
<organism evidence="2 3">
    <name type="scientific">Sulfobacillus acidophilus (strain ATCC 700253 / DSM 10332 / NAL)</name>
    <dbReference type="NCBI Taxonomy" id="679936"/>
    <lineage>
        <taxon>Bacteria</taxon>
        <taxon>Bacillati</taxon>
        <taxon>Bacillota</taxon>
        <taxon>Clostridia</taxon>
        <taxon>Eubacteriales</taxon>
        <taxon>Clostridiales Family XVII. Incertae Sedis</taxon>
        <taxon>Sulfobacillus</taxon>
    </lineage>
</organism>
<keyword evidence="3" id="KW-1185">Reference proteome</keyword>
<dbReference type="HOGENOM" id="CLU_137927_6_2_9"/>
<keyword evidence="1" id="KW-0472">Membrane</keyword>
<proteinExistence type="predicted"/>
<feature type="transmembrane region" description="Helical" evidence="1">
    <location>
        <begin position="49"/>
        <end position="69"/>
    </location>
</feature>
<feature type="transmembrane region" description="Helical" evidence="1">
    <location>
        <begin position="12"/>
        <end position="37"/>
    </location>
</feature>
<name>G8TZ27_SULAD</name>
<dbReference type="Proteomes" id="UP000005439">
    <property type="component" value="Chromosome"/>
</dbReference>
<sequence>MSEDPKGSEGSSLRGVGIAAALSFQLIVATLLGFVLGHWLDGVFHSGPWLTVSGVILGIGAGFWGIYHLSRILLR</sequence>
<reference evidence="3" key="1">
    <citation type="submission" date="2011-12" db="EMBL/GenBank/DDBJ databases">
        <title>The complete genome of chromosome of Sulfobacillus acidophilus DSM 10332.</title>
        <authorList>
            <person name="Lucas S."/>
            <person name="Han J."/>
            <person name="Lapidus A."/>
            <person name="Bruce D."/>
            <person name="Goodwin L."/>
            <person name="Pitluck S."/>
            <person name="Peters L."/>
            <person name="Kyrpides N."/>
            <person name="Mavromatis K."/>
            <person name="Ivanova N."/>
            <person name="Mikhailova N."/>
            <person name="Chertkov O."/>
            <person name="Saunders E."/>
            <person name="Detter J.C."/>
            <person name="Tapia R."/>
            <person name="Han C."/>
            <person name="Land M."/>
            <person name="Hauser L."/>
            <person name="Markowitz V."/>
            <person name="Cheng J.-F."/>
            <person name="Hugenholtz P."/>
            <person name="Woyke T."/>
            <person name="Wu D."/>
            <person name="Pukall R."/>
            <person name="Gehrich-Schroeter G."/>
            <person name="Schneider S."/>
            <person name="Klenk H.-P."/>
            <person name="Eisen J.A."/>
        </authorList>
    </citation>
    <scope>NUCLEOTIDE SEQUENCE [LARGE SCALE GENOMIC DNA]</scope>
    <source>
        <strain evidence="3">ATCC 700253 / DSM 10332 / NAL</strain>
    </source>
</reference>
<dbReference type="EMBL" id="CP003179">
    <property type="protein sequence ID" value="AEW06297.1"/>
    <property type="molecule type" value="Genomic_DNA"/>
</dbReference>
<dbReference type="AlphaFoldDB" id="G8TZ27"/>
<evidence type="ECO:0000256" key="1">
    <source>
        <dbReference type="SAM" id="Phobius"/>
    </source>
</evidence>
<dbReference type="KEGG" id="sap:Sulac_2836"/>
<gene>
    <name evidence="2" type="ordered locus">Sulac_2836</name>
</gene>
<dbReference type="Pfam" id="PF09527">
    <property type="entry name" value="ATPase_gene1"/>
    <property type="match status" value="1"/>
</dbReference>
<dbReference type="InterPro" id="IPR032820">
    <property type="entry name" value="ATPase_put"/>
</dbReference>
<reference evidence="2 3" key="2">
    <citation type="journal article" date="2012" name="Stand. Genomic Sci.">
        <title>Complete genome sequence of the moderately thermophilic mineral-sulfide-oxidizing firmicute Sulfobacillus acidophilus type strain (NAL(T)).</title>
        <authorList>
            <person name="Anderson I."/>
            <person name="Chertkov O."/>
            <person name="Chen A."/>
            <person name="Saunders E."/>
            <person name="Lapidus A."/>
            <person name="Nolan M."/>
            <person name="Lucas S."/>
            <person name="Hammon N."/>
            <person name="Deshpande S."/>
            <person name="Cheng J.F."/>
            <person name="Han C."/>
            <person name="Tapia R."/>
            <person name="Goodwin L.A."/>
            <person name="Pitluck S."/>
            <person name="Liolios K."/>
            <person name="Pagani I."/>
            <person name="Ivanova N."/>
            <person name="Mikhailova N."/>
            <person name="Pati A."/>
            <person name="Palaniappan K."/>
            <person name="Land M."/>
            <person name="Pan C."/>
            <person name="Rohde M."/>
            <person name="Pukall R."/>
            <person name="Goker M."/>
            <person name="Detter J.C."/>
            <person name="Woyke T."/>
            <person name="Bristow J."/>
            <person name="Eisen J.A."/>
            <person name="Markowitz V."/>
            <person name="Hugenholtz P."/>
            <person name="Kyrpides N.C."/>
            <person name="Klenk H.P."/>
            <person name="Mavromatis K."/>
        </authorList>
    </citation>
    <scope>NUCLEOTIDE SEQUENCE [LARGE SCALE GENOMIC DNA]</scope>
    <source>
        <strain evidence="3">ATCC 700253 / DSM 10332 / NAL</strain>
    </source>
</reference>
<dbReference type="STRING" id="679936.Sulac_2836"/>
<keyword evidence="1" id="KW-0812">Transmembrane</keyword>
<keyword evidence="1" id="KW-1133">Transmembrane helix</keyword>
<evidence type="ECO:0000313" key="2">
    <source>
        <dbReference type="EMBL" id="AEW06297.1"/>
    </source>
</evidence>
<accession>G8TZ27</accession>